<gene>
    <name evidence="1" type="ordered locus">Dacet_0264</name>
</gene>
<dbReference type="OrthoDB" id="10001754at2"/>
<dbReference type="EMBL" id="CP001968">
    <property type="protein sequence ID" value="ADD67066.1"/>
    <property type="molecule type" value="Genomic_DNA"/>
</dbReference>
<dbReference type="RefSeq" id="WP_013009611.1">
    <property type="nucleotide sequence ID" value="NC_013943.1"/>
</dbReference>
<organism evidence="1 2">
    <name type="scientific">Denitrovibrio acetiphilus (strain DSM 12809 / NBRC 114555 / N2460)</name>
    <dbReference type="NCBI Taxonomy" id="522772"/>
    <lineage>
        <taxon>Bacteria</taxon>
        <taxon>Pseudomonadati</taxon>
        <taxon>Deferribacterota</taxon>
        <taxon>Deferribacteres</taxon>
        <taxon>Deferribacterales</taxon>
        <taxon>Geovibrionaceae</taxon>
        <taxon>Denitrovibrio</taxon>
    </lineage>
</organism>
<evidence type="ECO:0000313" key="2">
    <source>
        <dbReference type="Proteomes" id="UP000002012"/>
    </source>
</evidence>
<accession>D4H2K5</accession>
<dbReference type="Proteomes" id="UP000002012">
    <property type="component" value="Chromosome"/>
</dbReference>
<name>D4H2K5_DENA2</name>
<sequence length="259" mass="30437">MTSERFGYSEKSCKELMHIFWKNLQKDPKNRKFLFFYIMISEKQCFTSNESFMHILEMIPALTPEQEIKDLYIELLAVIKKIMPDTGLTNKEELVNNCLENPELITSMTEVAKEDRDYYDALKEVIRIYIEDVDLDVSQIPFKTQVAFLDCFSETQKAPISKKKNLIRTDYRRAFSVWALNAFFGINPTRNDKTDRNTNPCGCDFVADAENCKYGEIKDLWFDHEFKFYRMSEIEDISYIIKDKENNKTLFSLGSGLSK</sequence>
<dbReference type="PaxDb" id="522772-Dacet_0264"/>
<reference evidence="1 2" key="1">
    <citation type="journal article" date="2010" name="Stand. Genomic Sci.">
        <title>Complete genome sequence of Denitrovibrio acetiphilus type strain (N2460).</title>
        <authorList>
            <person name="Kiss H."/>
            <person name="Lang E."/>
            <person name="Lapidus A."/>
            <person name="Copeland A."/>
            <person name="Nolan M."/>
            <person name="Glavina Del Rio T."/>
            <person name="Chen F."/>
            <person name="Lucas S."/>
            <person name="Tice H."/>
            <person name="Cheng J.F."/>
            <person name="Han C."/>
            <person name="Goodwin L."/>
            <person name="Pitluck S."/>
            <person name="Liolios K."/>
            <person name="Pati A."/>
            <person name="Ivanova N."/>
            <person name="Mavromatis K."/>
            <person name="Chen A."/>
            <person name="Palaniappan K."/>
            <person name="Land M."/>
            <person name="Hauser L."/>
            <person name="Chang Y.J."/>
            <person name="Jeffries C.D."/>
            <person name="Detter J.C."/>
            <person name="Brettin T."/>
            <person name="Spring S."/>
            <person name="Rohde M."/>
            <person name="Goker M."/>
            <person name="Woyke T."/>
            <person name="Bristow J."/>
            <person name="Eisen J.A."/>
            <person name="Markowitz V."/>
            <person name="Hugenholtz P."/>
            <person name="Kyrpides N.C."/>
            <person name="Klenk H.P."/>
        </authorList>
    </citation>
    <scope>NUCLEOTIDE SEQUENCE [LARGE SCALE GENOMIC DNA]</scope>
    <source>
        <strain evidence="2">DSM 12809 / NBRC 114555 / N2460</strain>
    </source>
</reference>
<keyword evidence="2" id="KW-1185">Reference proteome</keyword>
<protein>
    <submittedName>
        <fullName evidence="1">Uncharacterized protein</fullName>
    </submittedName>
</protein>
<evidence type="ECO:0000313" key="1">
    <source>
        <dbReference type="EMBL" id="ADD67066.1"/>
    </source>
</evidence>
<dbReference type="KEGG" id="dap:Dacet_0264"/>
<dbReference type="AlphaFoldDB" id="D4H2K5"/>
<dbReference type="HOGENOM" id="CLU_1072508_0_0_0"/>
<dbReference type="InParanoid" id="D4H2K5"/>
<proteinExistence type="predicted"/>